<dbReference type="AlphaFoldDB" id="A0A9W8WZY1"/>
<name>A0A9W8WZY1_9PLEO</name>
<dbReference type="EMBL" id="JAPEUV010000042">
    <property type="protein sequence ID" value="KAJ4337097.1"/>
    <property type="molecule type" value="Genomic_DNA"/>
</dbReference>
<evidence type="ECO:0000313" key="2">
    <source>
        <dbReference type="EMBL" id="KAJ4337097.1"/>
    </source>
</evidence>
<reference evidence="2" key="1">
    <citation type="submission" date="2022-10" db="EMBL/GenBank/DDBJ databases">
        <title>Tapping the CABI collections for fungal endophytes: first genome assemblies for Collariella, Neodidymelliopsis, Ascochyta clinopodiicola, Didymella pomorum, Didymosphaeria variabile, Neocosmospora piperis and Neocucurbitaria cava.</title>
        <authorList>
            <person name="Hill R."/>
        </authorList>
    </citation>
    <scope>NUCLEOTIDE SEQUENCE</scope>
    <source>
        <strain evidence="2">IMI 360193</strain>
    </source>
</reference>
<evidence type="ECO:0000256" key="1">
    <source>
        <dbReference type="SAM" id="MobiDB-lite"/>
    </source>
</evidence>
<comment type="caution">
    <text evidence="2">The sequence shown here is derived from an EMBL/GenBank/DDBJ whole genome shotgun (WGS) entry which is preliminary data.</text>
</comment>
<gene>
    <name evidence="2" type="ORF">N0V87_004950</name>
</gene>
<feature type="region of interest" description="Disordered" evidence="1">
    <location>
        <begin position="176"/>
        <end position="196"/>
    </location>
</feature>
<organism evidence="2 3">
    <name type="scientific">Didymella glomerata</name>
    <dbReference type="NCBI Taxonomy" id="749621"/>
    <lineage>
        <taxon>Eukaryota</taxon>
        <taxon>Fungi</taxon>
        <taxon>Dikarya</taxon>
        <taxon>Ascomycota</taxon>
        <taxon>Pezizomycotina</taxon>
        <taxon>Dothideomycetes</taxon>
        <taxon>Pleosporomycetidae</taxon>
        <taxon>Pleosporales</taxon>
        <taxon>Pleosporineae</taxon>
        <taxon>Didymellaceae</taxon>
        <taxon>Didymella</taxon>
    </lineage>
</organism>
<feature type="compositionally biased region" description="Low complexity" evidence="1">
    <location>
        <begin position="41"/>
        <end position="56"/>
    </location>
</feature>
<proteinExistence type="predicted"/>
<sequence length="416" mass="47547">MVQPTSQTISDEAYDLANARFPGSVSKVSDGKRKVSVSAIPSPTDSGYGSGSSSSAPPQSYSHLSVPVTLESAASLEWCGFDDYTAAMIFNDWSTDPDLLTMEHHIVEYLHEAKYKEDGDWRVAMTKIGISRQFQDRIMTPGHDFVRSFHPLRYWLEEFIVSNFLSLQTLDKRIKGASQPGQTGPVQMRGGGPKDPRSDFYYRESATITLYRVTTTARLQDVFLPNDTHDLSNAYSQPGRAHDFGHIRKGAFYYFTRQEWVIQLYAAYFPKCVNERDVCVLKVMGKEADIAPLGTRTWRMAEDDEWRELVWHSRKQAAFPESIRDKHRLTRTFIGPICVECNDNFVTKKSYKDITKANVARKGKLPKGDLGMQWVFQDKDTMSDLNSKVKVDLFKWNGPENDWYISKPRLWVDGQR</sequence>
<keyword evidence="3" id="KW-1185">Reference proteome</keyword>
<accession>A0A9W8WZY1</accession>
<dbReference type="OrthoDB" id="5429780at2759"/>
<protein>
    <submittedName>
        <fullName evidence="2">Uncharacterized protein</fullName>
    </submittedName>
</protein>
<dbReference type="Proteomes" id="UP001140562">
    <property type="component" value="Unassembled WGS sequence"/>
</dbReference>
<feature type="region of interest" description="Disordered" evidence="1">
    <location>
        <begin position="22"/>
        <end position="56"/>
    </location>
</feature>
<evidence type="ECO:0000313" key="3">
    <source>
        <dbReference type="Proteomes" id="UP001140562"/>
    </source>
</evidence>